<dbReference type="Gramene" id="Zm00001eb384950_T006">
    <property type="protein sequence ID" value="Zm00001eb384950_P006"/>
    <property type="gene ID" value="Zm00001eb384950"/>
</dbReference>
<proteinExistence type="evidence at protein level"/>
<reference evidence="3" key="2">
    <citation type="submission" date="2019-07" db="EMBL/GenBank/DDBJ databases">
        <authorList>
            <person name="Seetharam A."/>
            <person name="Woodhouse M."/>
            <person name="Cannon E."/>
        </authorList>
    </citation>
    <scope>NUCLEOTIDE SEQUENCE [LARGE SCALE GENOMIC DNA]</scope>
    <source>
        <strain evidence="3">cv. B73</strain>
    </source>
</reference>
<sequence length="258" mass="29640">MTEPSSSYSLPSKKRQRSPDDNEHSLDRGRICLSLDDNLTFNDTMIALQLMRTQFPKLDKVLAQPFILQSQLYSSVKDRTQVDRDLESFKKDKVLRIFKLSSGQDDHAIMFMDDYLKQVSFAIKRSGGKDQDGSEVFEWFERYVVPSKLDVSITQLELCSLLSQGGDVTDKHITLLMNAGLLTRQLIDPNIYWFSIPRIGPILKGLSQGRNEILSLLNRRKYKEMPLSSLENTNIQHDPNSSIVFFILRGWLGLRSTF</sequence>
<dbReference type="InterPro" id="IPR018865">
    <property type="entry name" value="STK19-like"/>
</dbReference>
<accession>A0A804R6Z6</accession>
<evidence type="ECO:0000313" key="4">
    <source>
        <dbReference type="Proteomes" id="UP000007305"/>
    </source>
</evidence>
<gene>
    <name evidence="3" type="primary">LOC100193134</name>
</gene>
<evidence type="ECO:0000256" key="1">
    <source>
        <dbReference type="ARBA" id="ARBA00093458"/>
    </source>
</evidence>
<evidence type="ECO:0007829" key="5">
    <source>
        <dbReference type="PeptideAtlas" id="A0A804R6Z6"/>
    </source>
</evidence>
<feature type="region of interest" description="Disordered" evidence="2">
    <location>
        <begin position="1"/>
        <end position="26"/>
    </location>
</feature>
<dbReference type="Pfam" id="PF10494">
    <property type="entry name" value="Stk19"/>
    <property type="match status" value="1"/>
</dbReference>
<dbReference type="PANTHER" id="PTHR15243:SF0">
    <property type="entry name" value="SERINE_THREONINE-PROTEIN KINASE 19"/>
    <property type="match status" value="1"/>
</dbReference>
<dbReference type="Proteomes" id="UP000007305">
    <property type="component" value="Chromosome 9"/>
</dbReference>
<protein>
    <recommendedName>
        <fullName evidence="6">Serine/threonine-protein kinase 19</fullName>
    </recommendedName>
</protein>
<keyword evidence="5" id="KW-1267">Proteomics identification</keyword>
<evidence type="ECO:0000313" key="3">
    <source>
        <dbReference type="EnsemblPlants" id="Zm00001eb384950_P006"/>
    </source>
</evidence>
<feature type="compositionally biased region" description="Polar residues" evidence="2">
    <location>
        <begin position="1"/>
        <end position="10"/>
    </location>
</feature>
<organism evidence="3 4">
    <name type="scientific">Zea mays</name>
    <name type="common">Maize</name>
    <dbReference type="NCBI Taxonomy" id="4577"/>
    <lineage>
        <taxon>Eukaryota</taxon>
        <taxon>Viridiplantae</taxon>
        <taxon>Streptophyta</taxon>
        <taxon>Embryophyta</taxon>
        <taxon>Tracheophyta</taxon>
        <taxon>Spermatophyta</taxon>
        <taxon>Magnoliopsida</taxon>
        <taxon>Liliopsida</taxon>
        <taxon>Poales</taxon>
        <taxon>Poaceae</taxon>
        <taxon>PACMAD clade</taxon>
        <taxon>Panicoideae</taxon>
        <taxon>Andropogonodae</taxon>
        <taxon>Andropogoneae</taxon>
        <taxon>Tripsacinae</taxon>
        <taxon>Zea</taxon>
    </lineage>
</organism>
<dbReference type="PANTHER" id="PTHR15243">
    <property type="entry name" value="SERINE/THREONINE-PROTEIN KINASE 19"/>
    <property type="match status" value="1"/>
</dbReference>
<keyword evidence="4" id="KW-1185">Reference proteome</keyword>
<reference evidence="3" key="3">
    <citation type="submission" date="2021-05" db="UniProtKB">
        <authorList>
            <consortium name="EnsemblPlants"/>
        </authorList>
    </citation>
    <scope>IDENTIFICATION</scope>
    <source>
        <strain evidence="3">cv. B73</strain>
    </source>
</reference>
<evidence type="ECO:0008006" key="6">
    <source>
        <dbReference type="Google" id="ProtNLM"/>
    </source>
</evidence>
<feature type="compositionally biased region" description="Basic and acidic residues" evidence="2">
    <location>
        <begin position="17"/>
        <end position="26"/>
    </location>
</feature>
<dbReference type="AlphaFoldDB" id="A0A804R6Z6"/>
<dbReference type="EnsemblPlants" id="Zm00001eb384950_T006">
    <property type="protein sequence ID" value="Zm00001eb384950_P006"/>
    <property type="gene ID" value="Zm00001eb384950"/>
</dbReference>
<reference evidence="4" key="1">
    <citation type="journal article" date="2009" name="Science">
        <title>The B73 maize genome: complexity, diversity, and dynamics.</title>
        <authorList>
            <person name="Schnable P.S."/>
            <person name="Ware D."/>
            <person name="Fulton R.S."/>
            <person name="Stein J.C."/>
            <person name="Wei F."/>
            <person name="Pasternak S."/>
            <person name="Liang C."/>
            <person name="Zhang J."/>
            <person name="Fulton L."/>
            <person name="Graves T.A."/>
            <person name="Minx P."/>
            <person name="Reily A.D."/>
            <person name="Courtney L."/>
            <person name="Kruchowski S.S."/>
            <person name="Tomlinson C."/>
            <person name="Strong C."/>
            <person name="Delehaunty K."/>
            <person name="Fronick C."/>
            <person name="Courtney B."/>
            <person name="Rock S.M."/>
            <person name="Belter E."/>
            <person name="Du F."/>
            <person name="Kim K."/>
            <person name="Abbott R.M."/>
            <person name="Cotton M."/>
            <person name="Levy A."/>
            <person name="Marchetto P."/>
            <person name="Ochoa K."/>
            <person name="Jackson S.M."/>
            <person name="Gillam B."/>
            <person name="Chen W."/>
            <person name="Yan L."/>
            <person name="Higginbotham J."/>
            <person name="Cardenas M."/>
            <person name="Waligorski J."/>
            <person name="Applebaum E."/>
            <person name="Phelps L."/>
            <person name="Falcone J."/>
            <person name="Kanchi K."/>
            <person name="Thane T."/>
            <person name="Scimone A."/>
            <person name="Thane N."/>
            <person name="Henke J."/>
            <person name="Wang T."/>
            <person name="Ruppert J."/>
            <person name="Shah N."/>
            <person name="Rotter K."/>
            <person name="Hodges J."/>
            <person name="Ingenthron E."/>
            <person name="Cordes M."/>
            <person name="Kohlberg S."/>
            <person name="Sgro J."/>
            <person name="Delgado B."/>
            <person name="Mead K."/>
            <person name="Chinwalla A."/>
            <person name="Leonard S."/>
            <person name="Crouse K."/>
            <person name="Collura K."/>
            <person name="Kudrna D."/>
            <person name="Currie J."/>
            <person name="He R."/>
            <person name="Angelova A."/>
            <person name="Rajasekar S."/>
            <person name="Mueller T."/>
            <person name="Lomeli R."/>
            <person name="Scara G."/>
            <person name="Ko A."/>
            <person name="Delaney K."/>
            <person name="Wissotski M."/>
            <person name="Lopez G."/>
            <person name="Campos D."/>
            <person name="Braidotti M."/>
            <person name="Ashley E."/>
            <person name="Golser W."/>
            <person name="Kim H."/>
            <person name="Lee S."/>
            <person name="Lin J."/>
            <person name="Dujmic Z."/>
            <person name="Kim W."/>
            <person name="Talag J."/>
            <person name="Zuccolo A."/>
            <person name="Fan C."/>
            <person name="Sebastian A."/>
            <person name="Kramer M."/>
            <person name="Spiegel L."/>
            <person name="Nascimento L."/>
            <person name="Zutavern T."/>
            <person name="Miller B."/>
            <person name="Ambroise C."/>
            <person name="Muller S."/>
            <person name="Spooner W."/>
            <person name="Narechania A."/>
            <person name="Ren L."/>
            <person name="Wei S."/>
            <person name="Kumari S."/>
            <person name="Faga B."/>
            <person name="Levy M.J."/>
            <person name="McMahan L."/>
            <person name="Van Buren P."/>
            <person name="Vaughn M.W."/>
            <person name="Ying K."/>
            <person name="Yeh C.-T."/>
            <person name="Emrich S.J."/>
            <person name="Jia Y."/>
            <person name="Kalyanaraman A."/>
            <person name="Hsia A.-P."/>
            <person name="Barbazuk W.B."/>
            <person name="Baucom R.S."/>
            <person name="Brutnell T.P."/>
            <person name="Carpita N.C."/>
            <person name="Chaparro C."/>
            <person name="Chia J.-M."/>
            <person name="Deragon J.-M."/>
            <person name="Estill J.C."/>
            <person name="Fu Y."/>
            <person name="Jeddeloh J.A."/>
            <person name="Han Y."/>
            <person name="Lee H."/>
            <person name="Li P."/>
            <person name="Lisch D.R."/>
            <person name="Liu S."/>
            <person name="Liu Z."/>
            <person name="Nagel D.H."/>
            <person name="McCann M.C."/>
            <person name="SanMiguel P."/>
            <person name="Myers A.M."/>
            <person name="Nettleton D."/>
            <person name="Nguyen J."/>
            <person name="Penning B.W."/>
            <person name="Ponnala L."/>
            <person name="Schneider K.L."/>
            <person name="Schwartz D.C."/>
            <person name="Sharma A."/>
            <person name="Soderlund C."/>
            <person name="Springer N.M."/>
            <person name="Sun Q."/>
            <person name="Wang H."/>
            <person name="Waterman M."/>
            <person name="Westerman R."/>
            <person name="Wolfgruber T.K."/>
            <person name="Yang L."/>
            <person name="Yu Y."/>
            <person name="Zhang L."/>
            <person name="Zhou S."/>
            <person name="Zhu Q."/>
            <person name="Bennetzen J.L."/>
            <person name="Dawe R.K."/>
            <person name="Jiang J."/>
            <person name="Jiang N."/>
            <person name="Presting G.G."/>
            <person name="Wessler S.R."/>
            <person name="Aluru S."/>
            <person name="Martienssen R.A."/>
            <person name="Clifton S.W."/>
            <person name="McCombie W.R."/>
            <person name="Wing R.A."/>
            <person name="Wilson R.K."/>
        </authorList>
    </citation>
    <scope>NUCLEOTIDE SEQUENCE [LARGE SCALE GENOMIC DNA]</scope>
    <source>
        <strain evidence="4">cv. B73</strain>
    </source>
</reference>
<evidence type="ECO:0000256" key="2">
    <source>
        <dbReference type="SAM" id="MobiDB-lite"/>
    </source>
</evidence>
<comment type="similarity">
    <text evidence="1">Belongs to the STK19 family.</text>
</comment>
<name>A0A804R6Z6_MAIZE</name>